<dbReference type="InterPro" id="IPR029064">
    <property type="entry name" value="Ribosomal_eL30-like_sf"/>
</dbReference>
<dbReference type="InterPro" id="IPR002415">
    <property type="entry name" value="H/ACA_rnp_Nhp2-like"/>
</dbReference>
<accession>A0A7S1Z812</accession>
<dbReference type="InterPro" id="IPR004038">
    <property type="entry name" value="Ribosomal_eL8/eL30/eS12/Gad45"/>
</dbReference>
<keyword evidence="5 6" id="KW-0687">Ribonucleoprotein</keyword>
<evidence type="ECO:0000259" key="8">
    <source>
        <dbReference type="Pfam" id="PF01248"/>
    </source>
</evidence>
<gene>
    <name evidence="9" type="ORF">OSIN01602_LOCUS6009</name>
</gene>
<evidence type="ECO:0000256" key="2">
    <source>
        <dbReference type="ARBA" id="ARBA00007337"/>
    </source>
</evidence>
<comment type="similarity">
    <text evidence="2 6">Belongs to the eukaryotic ribosomal protein eL8 family.</text>
</comment>
<evidence type="ECO:0000256" key="3">
    <source>
        <dbReference type="ARBA" id="ARBA00022884"/>
    </source>
</evidence>
<comment type="function">
    <text evidence="6">Common component of the spliceosome and rRNA processing machinery.</text>
</comment>
<dbReference type="AlphaFoldDB" id="A0A7S1Z812"/>
<evidence type="ECO:0000256" key="4">
    <source>
        <dbReference type="ARBA" id="ARBA00023242"/>
    </source>
</evidence>
<dbReference type="Gene3D" id="3.30.1330.30">
    <property type="match status" value="1"/>
</dbReference>
<dbReference type="GO" id="GO:0000398">
    <property type="term" value="P:mRNA splicing, via spliceosome"/>
    <property type="evidence" value="ECO:0007669"/>
    <property type="project" value="UniProtKB-UniRule"/>
</dbReference>
<feature type="domain" description="Ribosomal protein eL8/eL30/eS12/Gadd45" evidence="8">
    <location>
        <begin position="49"/>
        <end position="139"/>
    </location>
</feature>
<comment type="subcellular location">
    <subcellularLocation>
        <location evidence="1 6">Nucleus</location>
        <location evidence="1 6">Nucleolus</location>
    </subcellularLocation>
</comment>
<dbReference type="GO" id="GO:0031120">
    <property type="term" value="P:snRNA pseudouridine synthesis"/>
    <property type="evidence" value="ECO:0007669"/>
    <property type="project" value="UniProtKB-UniRule"/>
</dbReference>
<keyword evidence="3 6" id="KW-0694">RNA-binding</keyword>
<dbReference type="PANTHER" id="PTHR23105">
    <property type="entry name" value="RIBOSOMAL PROTEIN L7AE FAMILY MEMBER"/>
    <property type="match status" value="1"/>
</dbReference>
<organism evidence="9">
    <name type="scientific">Trieres chinensis</name>
    <name type="common">Marine centric diatom</name>
    <name type="synonym">Odontella sinensis</name>
    <dbReference type="NCBI Taxonomy" id="1514140"/>
    <lineage>
        <taxon>Eukaryota</taxon>
        <taxon>Sar</taxon>
        <taxon>Stramenopiles</taxon>
        <taxon>Ochrophyta</taxon>
        <taxon>Bacillariophyta</taxon>
        <taxon>Mediophyceae</taxon>
        <taxon>Biddulphiophycidae</taxon>
        <taxon>Eupodiscales</taxon>
        <taxon>Parodontellaceae</taxon>
        <taxon>Trieres</taxon>
    </lineage>
</organism>
<dbReference type="GO" id="GO:0031429">
    <property type="term" value="C:box H/ACA snoRNP complex"/>
    <property type="evidence" value="ECO:0007669"/>
    <property type="project" value="UniProtKB-UniRule"/>
</dbReference>
<proteinExistence type="inferred from homology"/>
<comment type="function">
    <text evidence="6">Required for ribosome biogenesis. Part of a complex which catalyzes pseudouridylation of rRNA. This involves the isomerization of uridine such that the ribose is subsequently attached to C5, instead of the normal N1. Pseudouridine ('psi') residues may serve to stabilize the conformation of rRNAs.</text>
</comment>
<dbReference type="Pfam" id="PF01248">
    <property type="entry name" value="Ribosomal_L7Ae"/>
    <property type="match status" value="1"/>
</dbReference>
<name>A0A7S1Z812_TRICV</name>
<dbReference type="InterPro" id="IPR018492">
    <property type="entry name" value="Ribosomal_eL8/Nhp2"/>
</dbReference>
<reference evidence="9" key="1">
    <citation type="submission" date="2021-01" db="EMBL/GenBank/DDBJ databases">
        <authorList>
            <person name="Corre E."/>
            <person name="Pelletier E."/>
            <person name="Niang G."/>
            <person name="Scheremetjew M."/>
            <person name="Finn R."/>
            <person name="Kale V."/>
            <person name="Holt S."/>
            <person name="Cochrane G."/>
            <person name="Meng A."/>
            <person name="Brown T."/>
            <person name="Cohen L."/>
        </authorList>
    </citation>
    <scope>NUCLEOTIDE SEQUENCE</scope>
    <source>
        <strain evidence="9">Grunow 1884</strain>
    </source>
</reference>
<evidence type="ECO:0000256" key="5">
    <source>
        <dbReference type="ARBA" id="ARBA00023274"/>
    </source>
</evidence>
<dbReference type="PRINTS" id="PR00881">
    <property type="entry name" value="L7ARS6FAMILY"/>
</dbReference>
<protein>
    <recommendedName>
        <fullName evidence="6">H/ACA ribonucleoprotein complex subunit 2</fullName>
    </recommendedName>
    <alternativeName>
        <fullName evidence="6">Nucleolar protein family A member 2</fullName>
    </alternativeName>
</protein>
<dbReference type="PRINTS" id="PR00883">
    <property type="entry name" value="NUCLEARHMG"/>
</dbReference>
<evidence type="ECO:0000313" key="9">
    <source>
        <dbReference type="EMBL" id="CAD9331227.1"/>
    </source>
</evidence>
<dbReference type="SUPFAM" id="SSF55315">
    <property type="entry name" value="L30e-like"/>
    <property type="match status" value="1"/>
</dbReference>
<dbReference type="InterPro" id="IPR050257">
    <property type="entry name" value="eL8/uL1-like"/>
</dbReference>
<evidence type="ECO:0000256" key="7">
    <source>
        <dbReference type="SAM" id="MobiDB-lite"/>
    </source>
</evidence>
<evidence type="ECO:0000256" key="1">
    <source>
        <dbReference type="ARBA" id="ARBA00004604"/>
    </source>
</evidence>
<feature type="region of interest" description="Disordered" evidence="7">
    <location>
        <begin position="1"/>
        <end position="26"/>
    </location>
</feature>
<keyword evidence="4 6" id="KW-0539">Nucleus</keyword>
<evidence type="ECO:0000256" key="6">
    <source>
        <dbReference type="RuleBase" id="RU366039"/>
    </source>
</evidence>
<dbReference type="EMBL" id="HBGO01010767">
    <property type="protein sequence ID" value="CAD9331227.1"/>
    <property type="molecule type" value="Transcribed_RNA"/>
</dbReference>
<sequence>MSDDEGKKPKKKPKTEEEAPASNVKTYEERVKAVNAISSPLASKKTTKKCHKLVKKASSAKRVRRGVKEVVKGIRKGDKGLAILAGDIFPIDVVSHLPILFEEKGVPYLFVPSKQDLGAAASTKRPTSCVLIKAPEKGKEFDGEDIYDALVEEAKSYDPTKV</sequence>
<dbReference type="GO" id="GO:0003723">
    <property type="term" value="F:RNA binding"/>
    <property type="evidence" value="ECO:0007669"/>
    <property type="project" value="UniProtKB-UniRule"/>
</dbReference>